<reference evidence="1" key="1">
    <citation type="submission" date="2016-03" db="EMBL/GenBank/DDBJ databases">
        <title>Mechanisms controlling the formation of the plant cell surface in tip-growing cells are functionally conserved among land plants.</title>
        <authorList>
            <person name="Honkanen S."/>
            <person name="Jones V.A."/>
            <person name="Morieri G."/>
            <person name="Champion C."/>
            <person name="Hetherington A.J."/>
            <person name="Kelly S."/>
            <person name="Saint-Marcoux D."/>
            <person name="Proust H."/>
            <person name="Prescott H."/>
            <person name="Dolan L."/>
        </authorList>
    </citation>
    <scope>NUCLEOTIDE SEQUENCE [LARGE SCALE GENOMIC DNA]</scope>
    <source>
        <tissue evidence="1">Whole gametophyte</tissue>
    </source>
</reference>
<dbReference type="PANTHER" id="PTHR36052:SF1">
    <property type="entry name" value="EXCITATORY AMINO ACID TRANSPORTER"/>
    <property type="match status" value="1"/>
</dbReference>
<keyword evidence="2" id="KW-1185">Reference proteome</keyword>
<evidence type="ECO:0000313" key="1">
    <source>
        <dbReference type="EMBL" id="OAE26598.1"/>
    </source>
</evidence>
<dbReference type="AlphaFoldDB" id="A0A176W0J4"/>
<protein>
    <submittedName>
        <fullName evidence="1">Uncharacterized protein</fullName>
    </submittedName>
</protein>
<name>A0A176W0J4_MARPO</name>
<dbReference type="Proteomes" id="UP000077202">
    <property type="component" value="Unassembled WGS sequence"/>
</dbReference>
<dbReference type="PANTHER" id="PTHR36052">
    <property type="entry name" value="EXCITATORY AMINO ACID TRANSPORTER"/>
    <property type="match status" value="1"/>
</dbReference>
<gene>
    <name evidence="1" type="ORF">AXG93_4542s1190</name>
</gene>
<dbReference type="EMBL" id="LVLJ01002146">
    <property type="protein sequence ID" value="OAE26598.1"/>
    <property type="molecule type" value="Genomic_DNA"/>
</dbReference>
<sequence length="138" mass="15401">MVTTAGLLGAGMGLFVQLYSNGVRKLPLMRPDHKLRVCSLDGLHDSRCADSGHEFWSCGFEDESFDASADPWEHVLAMGLGSAFGNAVVKWEDHLQVQLDKLIEDAKTSNNKRYLGRCYSDIGRHEMFCHEMFSKCAS</sequence>
<proteinExistence type="predicted"/>
<comment type="caution">
    <text evidence="1">The sequence shown here is derived from an EMBL/GenBank/DDBJ whole genome shotgun (WGS) entry which is preliminary data.</text>
</comment>
<accession>A0A176W0J4</accession>
<evidence type="ECO:0000313" key="2">
    <source>
        <dbReference type="Proteomes" id="UP000077202"/>
    </source>
</evidence>
<organism evidence="1 2">
    <name type="scientific">Marchantia polymorpha subsp. ruderalis</name>
    <dbReference type="NCBI Taxonomy" id="1480154"/>
    <lineage>
        <taxon>Eukaryota</taxon>
        <taxon>Viridiplantae</taxon>
        <taxon>Streptophyta</taxon>
        <taxon>Embryophyta</taxon>
        <taxon>Marchantiophyta</taxon>
        <taxon>Marchantiopsida</taxon>
        <taxon>Marchantiidae</taxon>
        <taxon>Marchantiales</taxon>
        <taxon>Marchantiaceae</taxon>
        <taxon>Marchantia</taxon>
    </lineage>
</organism>